<dbReference type="SUPFAM" id="SSF69304">
    <property type="entry name" value="Tricorn protease N-terminal domain"/>
    <property type="match status" value="1"/>
</dbReference>
<reference evidence="2 3" key="1">
    <citation type="submission" date="2024-01" db="EMBL/GenBank/DDBJ databases">
        <authorList>
            <person name="Allen C."/>
            <person name="Tagirdzhanova G."/>
        </authorList>
    </citation>
    <scope>NUCLEOTIDE SEQUENCE [LARGE SCALE GENOMIC DNA]</scope>
</reference>
<dbReference type="Proteomes" id="UP001642406">
    <property type="component" value="Unassembled WGS sequence"/>
</dbReference>
<organism evidence="2 3">
    <name type="scientific">Sporothrix bragantina</name>
    <dbReference type="NCBI Taxonomy" id="671064"/>
    <lineage>
        <taxon>Eukaryota</taxon>
        <taxon>Fungi</taxon>
        <taxon>Dikarya</taxon>
        <taxon>Ascomycota</taxon>
        <taxon>Pezizomycotina</taxon>
        <taxon>Sordariomycetes</taxon>
        <taxon>Sordariomycetidae</taxon>
        <taxon>Ophiostomatales</taxon>
        <taxon>Ophiostomataceae</taxon>
        <taxon>Sporothrix</taxon>
    </lineage>
</organism>
<gene>
    <name evidence="2" type="ORF">SBRCBS47491_001103</name>
</gene>
<accession>A0ABP0AVT8</accession>
<protein>
    <submittedName>
        <fullName evidence="2">Uncharacterized protein</fullName>
    </submittedName>
</protein>
<dbReference type="InterPro" id="IPR011659">
    <property type="entry name" value="WD40"/>
</dbReference>
<evidence type="ECO:0000313" key="3">
    <source>
        <dbReference type="Proteomes" id="UP001642406"/>
    </source>
</evidence>
<dbReference type="Gene3D" id="2.120.10.30">
    <property type="entry name" value="TolB, C-terminal domain"/>
    <property type="match status" value="2"/>
</dbReference>
<dbReference type="SUPFAM" id="SSF82171">
    <property type="entry name" value="DPP6 N-terminal domain-like"/>
    <property type="match status" value="1"/>
</dbReference>
<dbReference type="PANTHER" id="PTHR32161:SF8">
    <property type="entry name" value="DPP6 N-TERMINAL DOMAIN-LIKE PROTEIN"/>
    <property type="match status" value="1"/>
</dbReference>
<name>A0ABP0AVT8_9PEZI</name>
<dbReference type="InterPro" id="IPR011042">
    <property type="entry name" value="6-blade_b-propeller_TolB-like"/>
</dbReference>
<sequence>MYSLFWTVVLGIAVHPVTAACPYAGHASYLASRSPPREHVEIQKGANSTKGIFYMNRIAPSTSQIFIANADGSNTTLLLPQNKTNPTFDLHPSWSPDGQWIVFTSERRGDGQADVYRVHPDGTGLETLVQSDAFEDNGALSPDGTTLAYVSTQGNHTANIWVQGVEGHGPSSPMNLTDLPSTKPTNPTSPQGHFRPAWSPDGQWIALSSDRDTDWTGHSNGTGWEHTQKLSLYIVRPNGSDFRQVATQGGFSLGTPQWSPDGRRLVYSAMTVEDTYDSHGFIFGQQGVTSQIFSVDITAGSNAPSTQHTTGPFLKLNPHFVGNSSTNIGFLVKGSPNEGVNYTQPDKVTQKAFSTPFLRNPSWSPDGSKVVFEVQSWDVNRPAGKSLFSFDHDWDYRFMDVFPQFNIPTKRLAITQKQLGDSSVMVSSATYTKIDDVFDVKDISSPQQAGDFAFGLGGAYQPSFSPDGKQLAVGFGSWFAGRTSHSGTIYLANTTSSNSSTATNSSGIPFSRSYTNLTAIGGTLNAGFPSFSPDGTRLVYRLWNVANGQPLGLRILDMATGVTTNLTDGWDNTPGWSPDGERIVFSRQLNWTASSDENRWWADRFDIMTIHPNGTGLTRVTDSPANDAHAVWSHDGRILWNSGMYGFRDESPLYDNTFQPYGQIMAMDADGSNKQLLTDSMWEDSMPLFIPKEYL</sequence>
<dbReference type="EMBL" id="CAWUHC010000006">
    <property type="protein sequence ID" value="CAK7211373.1"/>
    <property type="molecule type" value="Genomic_DNA"/>
</dbReference>
<feature type="signal peptide" evidence="1">
    <location>
        <begin position="1"/>
        <end position="19"/>
    </location>
</feature>
<dbReference type="Pfam" id="PF07676">
    <property type="entry name" value="PD40"/>
    <property type="match status" value="8"/>
</dbReference>
<evidence type="ECO:0000313" key="2">
    <source>
        <dbReference type="EMBL" id="CAK7211373.1"/>
    </source>
</evidence>
<evidence type="ECO:0000256" key="1">
    <source>
        <dbReference type="SAM" id="SignalP"/>
    </source>
</evidence>
<keyword evidence="3" id="KW-1185">Reference proteome</keyword>
<comment type="caution">
    <text evidence="2">The sequence shown here is derived from an EMBL/GenBank/DDBJ whole genome shotgun (WGS) entry which is preliminary data.</text>
</comment>
<keyword evidence="1" id="KW-0732">Signal</keyword>
<dbReference type="InterPro" id="IPR015943">
    <property type="entry name" value="WD40/YVTN_repeat-like_dom_sf"/>
</dbReference>
<dbReference type="Gene3D" id="2.130.10.10">
    <property type="entry name" value="YVTN repeat-like/Quinoprotein amine dehydrogenase"/>
    <property type="match status" value="1"/>
</dbReference>
<proteinExistence type="predicted"/>
<feature type="chain" id="PRO_5046577881" evidence="1">
    <location>
        <begin position="20"/>
        <end position="695"/>
    </location>
</feature>
<dbReference type="PANTHER" id="PTHR32161">
    <property type="entry name" value="DPP6 N-TERMINAL DOMAIN-LIKE PROTEIN"/>
    <property type="match status" value="1"/>
</dbReference>